<dbReference type="AlphaFoldDB" id="C6XRT8"/>
<evidence type="ECO:0000256" key="3">
    <source>
        <dbReference type="ARBA" id="ARBA00022449"/>
    </source>
</evidence>
<feature type="transmembrane region" description="Helical" evidence="10">
    <location>
        <begin position="321"/>
        <end position="344"/>
    </location>
</feature>
<gene>
    <name evidence="12" type="ordered locus">Hbal_3030</name>
</gene>
<feature type="transmembrane region" description="Helical" evidence="10">
    <location>
        <begin position="203"/>
        <end position="225"/>
    </location>
</feature>
<feature type="domain" description="Cation/H+ exchanger transmembrane" evidence="11">
    <location>
        <begin position="22"/>
        <end position="409"/>
    </location>
</feature>
<feature type="region of interest" description="Disordered" evidence="9">
    <location>
        <begin position="611"/>
        <end position="665"/>
    </location>
</feature>
<feature type="transmembrane region" description="Helical" evidence="10">
    <location>
        <begin position="168"/>
        <end position="191"/>
    </location>
</feature>
<evidence type="ECO:0000256" key="5">
    <source>
        <dbReference type="ARBA" id="ARBA00022692"/>
    </source>
</evidence>
<feature type="transmembrane region" description="Helical" evidence="10">
    <location>
        <begin position="351"/>
        <end position="369"/>
    </location>
</feature>
<evidence type="ECO:0000256" key="10">
    <source>
        <dbReference type="SAM" id="Phobius"/>
    </source>
</evidence>
<evidence type="ECO:0000256" key="7">
    <source>
        <dbReference type="ARBA" id="ARBA00023065"/>
    </source>
</evidence>
<feature type="transmembrane region" description="Helical" evidence="10">
    <location>
        <begin position="389"/>
        <end position="412"/>
    </location>
</feature>
<organism evidence="12 13">
    <name type="scientific">Hirschia baltica (strain ATCC 49814 / DSM 5838 / IFAM 1418)</name>
    <dbReference type="NCBI Taxonomy" id="582402"/>
    <lineage>
        <taxon>Bacteria</taxon>
        <taxon>Pseudomonadati</taxon>
        <taxon>Pseudomonadota</taxon>
        <taxon>Alphaproteobacteria</taxon>
        <taxon>Hyphomonadales</taxon>
        <taxon>Hyphomonadaceae</taxon>
        <taxon>Hirschia</taxon>
    </lineage>
</organism>
<dbReference type="STRING" id="582402.Hbal_3030"/>
<keyword evidence="5 10" id="KW-0812">Transmembrane</keyword>
<feature type="transmembrane region" description="Helical" evidence="10">
    <location>
        <begin position="107"/>
        <end position="130"/>
    </location>
</feature>
<evidence type="ECO:0000256" key="6">
    <source>
        <dbReference type="ARBA" id="ARBA00022989"/>
    </source>
</evidence>
<dbReference type="OrthoDB" id="570124at2"/>
<keyword evidence="13" id="KW-1185">Reference proteome</keyword>
<dbReference type="GO" id="GO:1902600">
    <property type="term" value="P:proton transmembrane transport"/>
    <property type="evidence" value="ECO:0007669"/>
    <property type="project" value="InterPro"/>
</dbReference>
<dbReference type="EMBL" id="CP001678">
    <property type="protein sequence ID" value="ACT60698.1"/>
    <property type="molecule type" value="Genomic_DNA"/>
</dbReference>
<evidence type="ECO:0000256" key="1">
    <source>
        <dbReference type="ARBA" id="ARBA00004651"/>
    </source>
</evidence>
<sequence length="665" mass="71089">MHDNLILAVAIIGVLGIGAQWLAWRLQAPAIVLMSVAGLFVGPFWAWIFGEPLLNPSQVFASGGEGAHGEKTSSLLGPIVSLAVAVILFEGGLNLRFHELREAGRAVMRLVFIGTPIAWGLGTLAAHYAAGLSWPVAILFAGILVVTGPTVIMPLLRQSKLGGKVGSTLKWEGIVNDPVGALLAVIVYEALRVLSAGENPLYAAGWIFFTAVIAGALGVAFGYGLVHAFRRGWTPEYLKAPILLSAVIACYSFAELIEHETGLVAVTVFGMAMANAKFASLQEVRRFKENIAVLLISGVFVILTANLKPEDIASAFNFPTFAFLFCMLFIVRPISAGLTTLGALEPKESALIGWIAPRGIVAVAISGFFAERMVAAGYPDAERLTTLAFAMAITTVVLHGFTIKPIASWLGLIRTKRPGTLIVGSTPWSVGFAKCLGEAGADVILADSNYGRLRGARQANLDRYYGEVISEEAELQLDHSKFDSVVAVSAIDPYNALVCSHFGPELGRNHAFQLATQDIEDDNPRAINLSARGQILGGKGRTYDALIRDTYRGWTFTKTTLTEGFTLENLKARRPEADLLAELRTDGSLVFLGPDRSAKGGAGVTIISFGPERTVEETEKKSEPEEQSKESDGDAVLDGSKAQSKKRSLLGKVKNQISPNDGPAV</sequence>
<feature type="transmembrane region" description="Helical" evidence="10">
    <location>
        <begin position="136"/>
        <end position="156"/>
    </location>
</feature>
<dbReference type="GO" id="GO:0005886">
    <property type="term" value="C:plasma membrane"/>
    <property type="evidence" value="ECO:0007669"/>
    <property type="project" value="UniProtKB-SubCell"/>
</dbReference>
<dbReference type="eggNOG" id="COG0569">
    <property type="taxonomic scope" value="Bacteria"/>
</dbReference>
<dbReference type="KEGG" id="hba:Hbal_3030"/>
<evidence type="ECO:0000256" key="9">
    <source>
        <dbReference type="SAM" id="MobiDB-lite"/>
    </source>
</evidence>
<protein>
    <submittedName>
        <fullName evidence="12">Sodium/hydrogen exchanger</fullName>
    </submittedName>
</protein>
<dbReference type="RefSeq" id="WP_015828848.1">
    <property type="nucleotide sequence ID" value="NC_012982.1"/>
</dbReference>
<dbReference type="InterPro" id="IPR038770">
    <property type="entry name" value="Na+/solute_symporter_sf"/>
</dbReference>
<keyword evidence="6 10" id="KW-1133">Transmembrane helix</keyword>
<proteinExistence type="predicted"/>
<feature type="compositionally biased region" description="Basic and acidic residues" evidence="9">
    <location>
        <begin position="613"/>
        <end position="632"/>
    </location>
</feature>
<name>C6XRT8_HIRBI</name>
<dbReference type="HOGENOM" id="CLU_005912_10_1_5"/>
<dbReference type="eggNOG" id="COG0025">
    <property type="taxonomic scope" value="Bacteria"/>
</dbReference>
<dbReference type="Pfam" id="PF00999">
    <property type="entry name" value="Na_H_Exchanger"/>
    <property type="match status" value="1"/>
</dbReference>
<dbReference type="PANTHER" id="PTHR32507:SF0">
    <property type="entry name" value="NA(+)_H(+) ANTIPORTER 2-RELATED"/>
    <property type="match status" value="1"/>
</dbReference>
<evidence type="ECO:0000256" key="2">
    <source>
        <dbReference type="ARBA" id="ARBA00022448"/>
    </source>
</evidence>
<evidence type="ECO:0000256" key="8">
    <source>
        <dbReference type="ARBA" id="ARBA00023136"/>
    </source>
</evidence>
<dbReference type="Proteomes" id="UP000002745">
    <property type="component" value="Chromosome"/>
</dbReference>
<feature type="transmembrane region" description="Helical" evidence="10">
    <location>
        <begin position="260"/>
        <end position="279"/>
    </location>
</feature>
<keyword evidence="3" id="KW-0050">Antiport</keyword>
<dbReference type="PANTHER" id="PTHR32507">
    <property type="entry name" value="NA(+)/H(+) ANTIPORTER 1"/>
    <property type="match status" value="1"/>
</dbReference>
<feature type="transmembrane region" description="Helical" evidence="10">
    <location>
        <begin position="237"/>
        <end position="254"/>
    </location>
</feature>
<evidence type="ECO:0000259" key="11">
    <source>
        <dbReference type="Pfam" id="PF00999"/>
    </source>
</evidence>
<keyword evidence="2" id="KW-0813">Transport</keyword>
<feature type="transmembrane region" description="Helical" evidence="10">
    <location>
        <begin position="31"/>
        <end position="50"/>
    </location>
</feature>
<keyword evidence="7" id="KW-0406">Ion transport</keyword>
<feature type="transmembrane region" description="Helical" evidence="10">
    <location>
        <begin position="75"/>
        <end position="95"/>
    </location>
</feature>
<evidence type="ECO:0000313" key="12">
    <source>
        <dbReference type="EMBL" id="ACT60698.1"/>
    </source>
</evidence>
<evidence type="ECO:0000313" key="13">
    <source>
        <dbReference type="Proteomes" id="UP000002745"/>
    </source>
</evidence>
<evidence type="ECO:0000256" key="4">
    <source>
        <dbReference type="ARBA" id="ARBA00022475"/>
    </source>
</evidence>
<feature type="transmembrane region" description="Helical" evidence="10">
    <location>
        <begin position="291"/>
        <end position="309"/>
    </location>
</feature>
<dbReference type="InterPro" id="IPR006153">
    <property type="entry name" value="Cation/H_exchanger_TM"/>
</dbReference>
<reference evidence="13" key="1">
    <citation type="journal article" date="2011" name="J. Bacteriol.">
        <title>Genome sequences of eight morphologically diverse alphaproteobacteria.</title>
        <authorList>
            <consortium name="US DOE Joint Genome Institute"/>
            <person name="Brown P.J."/>
            <person name="Kysela D.T."/>
            <person name="Buechlein A."/>
            <person name="Hemmerich C."/>
            <person name="Brun Y.V."/>
        </authorList>
    </citation>
    <scope>NUCLEOTIDE SEQUENCE [LARGE SCALE GENOMIC DNA]</scope>
    <source>
        <strain evidence="13">ATCC 49814 / DSM 5838 / IFAM 1418</strain>
    </source>
</reference>
<accession>C6XRT8</accession>
<keyword evidence="8 10" id="KW-0472">Membrane</keyword>
<keyword evidence="4" id="KW-1003">Cell membrane</keyword>
<dbReference type="Gene3D" id="1.20.1530.20">
    <property type="match status" value="1"/>
</dbReference>
<comment type="subcellular location">
    <subcellularLocation>
        <location evidence="1">Cell membrane</location>
        <topology evidence="1">Multi-pass membrane protein</topology>
    </subcellularLocation>
</comment>
<dbReference type="GO" id="GO:0015297">
    <property type="term" value="F:antiporter activity"/>
    <property type="evidence" value="ECO:0007669"/>
    <property type="project" value="UniProtKB-KW"/>
</dbReference>
<feature type="transmembrane region" description="Helical" evidence="10">
    <location>
        <begin position="6"/>
        <end position="24"/>
    </location>
</feature>